<sequence>MEKFRQLITRRSHPIDAVRCFFPLSLTTRTYANGTRK</sequence>
<proteinExistence type="predicted"/>
<protein>
    <submittedName>
        <fullName evidence="1">Uncharacterized protein</fullName>
    </submittedName>
</protein>
<name>N1U2X4_9LEPT</name>
<evidence type="ECO:0000313" key="2">
    <source>
        <dbReference type="Proteomes" id="UP000012249"/>
    </source>
</evidence>
<gene>
    <name evidence="1" type="ORF">LEP1GSC043_2554</name>
</gene>
<dbReference type="EMBL" id="AHMI02000239">
    <property type="protein sequence ID" value="EMY13367.1"/>
    <property type="molecule type" value="Genomic_DNA"/>
</dbReference>
<comment type="caution">
    <text evidence="1">The sequence shown here is derived from an EMBL/GenBank/DDBJ whole genome shotgun (WGS) entry which is preliminary data.</text>
</comment>
<evidence type="ECO:0000313" key="1">
    <source>
        <dbReference type="EMBL" id="EMY13367.1"/>
    </source>
</evidence>
<reference evidence="1 2" key="1">
    <citation type="submission" date="2013-02" db="EMBL/GenBank/DDBJ databases">
        <authorList>
            <person name="Harkins D.M."/>
            <person name="Durkin A.S."/>
            <person name="Brinkac L.M."/>
            <person name="Haft D.H."/>
            <person name="Selengut J.D."/>
            <person name="Sanka R."/>
            <person name="DePew J."/>
            <person name="Purushe J."/>
            <person name="Haake D.A."/>
            <person name="Matsunaga J."/>
            <person name="Vinetz J.M."/>
            <person name="Sutton G.G."/>
            <person name="Nierman W.C."/>
            <person name="Fouts D.E."/>
        </authorList>
    </citation>
    <scope>NUCLEOTIDE SEQUENCE [LARGE SCALE GENOMIC DNA]</scope>
    <source>
        <strain evidence="1 2">Ecochallenge</strain>
    </source>
</reference>
<dbReference type="Proteomes" id="UP000012249">
    <property type="component" value="Unassembled WGS sequence"/>
</dbReference>
<organism evidence="1 2">
    <name type="scientific">Leptospira weilii str. Ecochallenge</name>
    <dbReference type="NCBI Taxonomy" id="1049986"/>
    <lineage>
        <taxon>Bacteria</taxon>
        <taxon>Pseudomonadati</taxon>
        <taxon>Spirochaetota</taxon>
        <taxon>Spirochaetia</taxon>
        <taxon>Leptospirales</taxon>
        <taxon>Leptospiraceae</taxon>
        <taxon>Leptospira</taxon>
    </lineage>
</organism>
<dbReference type="AlphaFoldDB" id="N1U2X4"/>
<accession>N1U2X4</accession>